<reference evidence="2" key="2">
    <citation type="submission" date="2020-02" db="EMBL/GenBank/DDBJ databases">
        <title>Esox lucius (northern pike) genome, fEsoLuc1, primary haplotype.</title>
        <authorList>
            <person name="Myers G."/>
            <person name="Karagic N."/>
            <person name="Meyer A."/>
            <person name="Pippel M."/>
            <person name="Reichard M."/>
            <person name="Winkler S."/>
            <person name="Tracey A."/>
            <person name="Sims Y."/>
            <person name="Howe K."/>
            <person name="Rhie A."/>
            <person name="Formenti G."/>
            <person name="Durbin R."/>
            <person name="Fedrigo O."/>
            <person name="Jarvis E.D."/>
        </authorList>
    </citation>
    <scope>NUCLEOTIDE SEQUENCE [LARGE SCALE GENOMIC DNA]</scope>
</reference>
<feature type="compositionally biased region" description="Basic and acidic residues" evidence="1">
    <location>
        <begin position="409"/>
        <end position="420"/>
    </location>
</feature>
<dbReference type="Proteomes" id="UP000265140">
    <property type="component" value="Chromosome 21"/>
</dbReference>
<feature type="compositionally biased region" description="Basic and acidic residues" evidence="1">
    <location>
        <begin position="606"/>
        <end position="634"/>
    </location>
</feature>
<dbReference type="GeneID" id="105019583"/>
<dbReference type="RefSeq" id="XP_028971980.2">
    <property type="nucleotide sequence ID" value="XM_029116147.2"/>
</dbReference>
<feature type="compositionally biased region" description="Basic and acidic residues" evidence="1">
    <location>
        <begin position="211"/>
        <end position="227"/>
    </location>
</feature>
<dbReference type="RefSeq" id="XP_028971981.2">
    <property type="nucleotide sequence ID" value="XM_029116148.2"/>
</dbReference>
<feature type="region of interest" description="Disordered" evidence="1">
    <location>
        <begin position="405"/>
        <end position="460"/>
    </location>
</feature>
<feature type="region of interest" description="Disordered" evidence="1">
    <location>
        <begin position="1"/>
        <end position="20"/>
    </location>
</feature>
<feature type="region of interest" description="Disordered" evidence="1">
    <location>
        <begin position="863"/>
        <end position="959"/>
    </location>
</feature>
<evidence type="ECO:0008006" key="4">
    <source>
        <dbReference type="Google" id="ProtNLM"/>
    </source>
</evidence>
<reference evidence="3" key="1">
    <citation type="journal article" date="2014" name="PLoS ONE">
        <title>The genome and linkage map of the northern pike (Esox lucius): conserved synteny revealed between the salmonid sister group and the Neoteleostei.</title>
        <authorList>
            <person name="Rondeau E.B."/>
            <person name="Minkley D.R."/>
            <person name="Leong J.S."/>
            <person name="Messmer A.M."/>
            <person name="Jantzen J.R."/>
            <person name="von Schalburg K.R."/>
            <person name="Lemon C."/>
            <person name="Bird N.H."/>
            <person name="Koop B.F."/>
        </authorList>
    </citation>
    <scope>NUCLEOTIDE SEQUENCE</scope>
</reference>
<organism evidence="2 3">
    <name type="scientific">Esox lucius</name>
    <name type="common">Northern pike</name>
    <dbReference type="NCBI Taxonomy" id="8010"/>
    <lineage>
        <taxon>Eukaryota</taxon>
        <taxon>Metazoa</taxon>
        <taxon>Chordata</taxon>
        <taxon>Craniata</taxon>
        <taxon>Vertebrata</taxon>
        <taxon>Euteleostomi</taxon>
        <taxon>Actinopterygii</taxon>
        <taxon>Neopterygii</taxon>
        <taxon>Teleostei</taxon>
        <taxon>Protacanthopterygii</taxon>
        <taxon>Esociformes</taxon>
        <taxon>Esocidae</taxon>
        <taxon>Esox</taxon>
    </lineage>
</organism>
<feature type="compositionally biased region" description="Polar residues" evidence="1">
    <location>
        <begin position="869"/>
        <end position="878"/>
    </location>
</feature>
<dbReference type="GeneTree" id="ENSGT00390000015084"/>
<feature type="compositionally biased region" description="Gly residues" evidence="1">
    <location>
        <begin position="688"/>
        <end position="697"/>
    </location>
</feature>
<dbReference type="Bgee" id="ENSELUG00000015375">
    <property type="expression patterns" value="Expressed in ovary and 5 other cell types or tissues"/>
</dbReference>
<feature type="compositionally biased region" description="Basic and acidic residues" evidence="1">
    <location>
        <begin position="1047"/>
        <end position="1058"/>
    </location>
</feature>
<feature type="compositionally biased region" description="Basic and acidic residues" evidence="1">
    <location>
        <begin position="921"/>
        <end position="953"/>
    </location>
</feature>
<keyword evidence="3" id="KW-1185">Reference proteome</keyword>
<dbReference type="GO" id="GO:0032467">
    <property type="term" value="P:positive regulation of cytokinesis"/>
    <property type="evidence" value="ECO:0007669"/>
    <property type="project" value="InterPro"/>
</dbReference>
<dbReference type="PANTHER" id="PTHR21616:SF2">
    <property type="entry name" value="CENTROSOME AND SPINDLE POLE-ASSOCIATED PROTEIN 1"/>
    <property type="match status" value="1"/>
</dbReference>
<proteinExistence type="predicted"/>
<feature type="compositionally biased region" description="Basic and acidic residues" evidence="1">
    <location>
        <begin position="287"/>
        <end position="297"/>
    </location>
</feature>
<feature type="compositionally biased region" description="Polar residues" evidence="1">
    <location>
        <begin position="706"/>
        <end position="738"/>
    </location>
</feature>
<dbReference type="AlphaFoldDB" id="A0A3P8YFN7"/>
<evidence type="ECO:0000313" key="3">
    <source>
        <dbReference type="Proteomes" id="UP000265140"/>
    </source>
</evidence>
<feature type="compositionally biased region" description="Basic and acidic residues" evidence="1">
    <location>
        <begin position="440"/>
        <end position="456"/>
    </location>
</feature>
<feature type="compositionally biased region" description="Basic and acidic residues" evidence="1">
    <location>
        <begin position="264"/>
        <end position="280"/>
    </location>
</feature>
<feature type="compositionally biased region" description="Basic and acidic residues" evidence="1">
    <location>
        <begin position="1104"/>
        <end position="1118"/>
    </location>
</feature>
<feature type="region of interest" description="Disordered" evidence="1">
    <location>
        <begin position="162"/>
        <end position="321"/>
    </location>
</feature>
<dbReference type="InParanoid" id="A0A3P8YFN7"/>
<accession>A0A3P8YFN7</accession>
<dbReference type="GO" id="GO:0005874">
    <property type="term" value="C:microtubule"/>
    <property type="evidence" value="ECO:0007669"/>
    <property type="project" value="InterPro"/>
</dbReference>
<reference evidence="2" key="3">
    <citation type="submission" date="2025-08" db="UniProtKB">
        <authorList>
            <consortium name="Ensembl"/>
        </authorList>
    </citation>
    <scope>IDENTIFICATION</scope>
</reference>
<dbReference type="GO" id="GO:0005813">
    <property type="term" value="C:centrosome"/>
    <property type="evidence" value="ECO:0007669"/>
    <property type="project" value="InterPro"/>
</dbReference>
<dbReference type="KEGG" id="els:105019583"/>
<feature type="region of interest" description="Disordered" evidence="1">
    <location>
        <begin position="972"/>
        <end position="1125"/>
    </location>
</feature>
<dbReference type="GO" id="GO:0000922">
    <property type="term" value="C:spindle pole"/>
    <property type="evidence" value="ECO:0007669"/>
    <property type="project" value="InterPro"/>
</dbReference>
<dbReference type="PANTHER" id="PTHR21616">
    <property type="entry name" value="CENTROSOME SPINDLE POLE ASSOCIATED PROTEIN"/>
    <property type="match status" value="1"/>
</dbReference>
<protein>
    <recommendedName>
        <fullName evidence="4">Centrosome and spindle pole associated protein 1a</fullName>
    </recommendedName>
</protein>
<evidence type="ECO:0000256" key="1">
    <source>
        <dbReference type="SAM" id="MobiDB-lite"/>
    </source>
</evidence>
<dbReference type="Ensembl" id="ENSELUT00000039330.3">
    <property type="protein sequence ID" value="ENSELUP00000015427.3"/>
    <property type="gene ID" value="ENSELUG00000015375.3"/>
</dbReference>
<feature type="compositionally biased region" description="Basic and acidic residues" evidence="1">
    <location>
        <begin position="978"/>
        <end position="991"/>
    </location>
</feature>
<feature type="region of interest" description="Disordered" evidence="1">
    <location>
        <begin position="605"/>
        <end position="850"/>
    </location>
</feature>
<reference evidence="2" key="4">
    <citation type="submission" date="2025-09" db="UniProtKB">
        <authorList>
            <consortium name="Ensembl"/>
        </authorList>
    </citation>
    <scope>IDENTIFICATION</scope>
</reference>
<sequence length="1163" mass="132986">MGNLDNFLEDQKEPSQESACLEEEDLPYMTIKTKTIRVNPVKENDAPFDWTSTPRRLQTLGKDESSGLSLQLGAEYEQKKQKLQEELRSEYRRFVAQKKDLRAVKTDPHAPGLSLPIDVRRFAKDKLRDERNKEYNLFLKGWSGQTSRRSSKPAQFQAPEFQAPAAPNSHPAIPEAQISRPWDPLPPKKDAATLTDGGTGPEGRGPRGRRRWDLQRLEESLEHWESRRPRRRSRHREYSSEEYLSTEEEEFEFLDRRRQRRSRKPESPERRERRVTDRPAKATRGRRGVEPAVVHDDDTQDQIRTFQSATPKPKSLVTPVAMKTVERSRSEADMDRGVFATGLMIGTAEEDAARDRRKERYRQELLEQMAEGRRNKKKEKDLELRVAATGAVDPEKQPDRIKQFGAVNRGDEGQRRDIQHRPGVSLDALGSDCKPWPRQQRRDTGTEESLPPERPRVAFPSLPVTDALGRLPGADVAPLHKDFPRSLSSTLGEMIAPRIADLPPPLPPTLTDAYRTPYDEAYYCYGARNPRDLNPSHYGPPVSGGQTLLFPYQPPGMMLLPGHQGARTNQHPVALPEPGLGVGPIGKRPKQSKESVLNYQEALRQQIKEKESRQREEREASDRYNAKIEEESKAFDPWGKGGGGAPLRDDNGNLISDLNRMHRTNEEAYANPESRDRGKPRVSVARSEGGGGGGGRIPTGEEAFPSGQQLSGFSQPSQFARGNMFSDQRTLQKLQDQGTYKDFLKQQIDDKRRREAEERDRKRMEEEREEKRVAEQRVCIQKEFEEEQDRKRRKEVEQMTKNEELIRQAEERRREADRKRREEEERENESLRKQMERERQALKADRANSPIIPALQKKLYKHLTPRPPSATSQFSSRALSGGSVSAPHSPPVPARRNQLRATEERPEGVIRGLSTLRRRLRSEQRRLEGQLLQRDRKDKDTPLPDRHGGHPRSDVFQVARVGARGLSRRVAARVNKQNVRESDPLKHRDYEPSGIQQPRRHARENPGHQRVHSLESESTFIDYPDGDAGSLSPAQVDPRTRQPAVRESWRPVRRRDLPEVGVTAGGQRGHSFQPDGRSLFPVTSLNVDEVGDRNQRRVRGPQDFSEHDGRSDKGDDLSLRSTPFHPDRRVSIETVATEPWLRPGTSDTQKWFGAGQIRREAGY</sequence>
<evidence type="ECO:0000313" key="2">
    <source>
        <dbReference type="Ensembl" id="ENSELUP00000015427.3"/>
    </source>
</evidence>
<feature type="compositionally biased region" description="Basic and acidic residues" evidence="1">
    <location>
        <begin position="1003"/>
        <end position="1015"/>
    </location>
</feature>
<dbReference type="InterPro" id="IPR026708">
    <property type="entry name" value="CSPP1"/>
</dbReference>
<name>A0A3P8YFN7_ESOLU</name>
<feature type="compositionally biased region" description="Basic and acidic residues" evidence="1">
    <location>
        <begin position="742"/>
        <end position="846"/>
    </location>
</feature>
<dbReference type="STRING" id="8010.ENSELUP00000015427"/>